<sequence>KNLYNAWITTSELHDSITIKRIKLHLLRQNLKLTSILKGQMSYLKEWALMDRDYSSSLSGAVEALEASTLRLPVVGGARADIQNVMDAIGSAVSVMQAMVSSLCPILSKVEEVNSLMSELVNATAEERALLVQCRDHLSILSAMQVKDCSLRTHIVQVKRVSTTS</sequence>
<dbReference type="PANTHER" id="PTHR31807:SF2">
    <property type="entry name" value="PROTEIN SNOWY COTYLEDON 3"/>
    <property type="match status" value="1"/>
</dbReference>
<dbReference type="InterPro" id="IPR007573">
    <property type="entry name" value="QWRF"/>
</dbReference>
<evidence type="ECO:0000256" key="1">
    <source>
        <dbReference type="ARBA" id="ARBA00010016"/>
    </source>
</evidence>
<dbReference type="AlphaFoldDB" id="A0A7J6UXQ2"/>
<dbReference type="Pfam" id="PF04484">
    <property type="entry name" value="QWRF"/>
    <property type="match status" value="1"/>
</dbReference>
<evidence type="ECO:0000313" key="2">
    <source>
        <dbReference type="EMBL" id="KAF5176970.1"/>
    </source>
</evidence>
<dbReference type="Proteomes" id="UP000554482">
    <property type="component" value="Unassembled WGS sequence"/>
</dbReference>
<keyword evidence="3" id="KW-1185">Reference proteome</keyword>
<dbReference type="EMBL" id="JABWDY010041998">
    <property type="protein sequence ID" value="KAF5176970.1"/>
    <property type="molecule type" value="Genomic_DNA"/>
</dbReference>
<dbReference type="GO" id="GO:0051225">
    <property type="term" value="P:spindle assembly"/>
    <property type="evidence" value="ECO:0007669"/>
    <property type="project" value="TreeGrafter"/>
</dbReference>
<dbReference type="PANTHER" id="PTHR31807">
    <property type="entry name" value="AUGMIN FAMILY MEMBER"/>
    <property type="match status" value="1"/>
</dbReference>
<dbReference type="GO" id="GO:0008017">
    <property type="term" value="F:microtubule binding"/>
    <property type="evidence" value="ECO:0007669"/>
    <property type="project" value="TreeGrafter"/>
</dbReference>
<proteinExistence type="inferred from homology"/>
<dbReference type="GO" id="GO:0005737">
    <property type="term" value="C:cytoplasm"/>
    <property type="evidence" value="ECO:0007669"/>
    <property type="project" value="TreeGrafter"/>
</dbReference>
<comment type="caution">
    <text evidence="2">The sequence shown here is derived from an EMBL/GenBank/DDBJ whole genome shotgun (WGS) entry which is preliminary data.</text>
</comment>
<reference evidence="2 3" key="1">
    <citation type="submission" date="2020-06" db="EMBL/GenBank/DDBJ databases">
        <title>Transcriptomic and genomic resources for Thalictrum thalictroides and T. hernandezii: Facilitating candidate gene discovery in an emerging model plant lineage.</title>
        <authorList>
            <person name="Arias T."/>
            <person name="Riano-Pachon D.M."/>
            <person name="Di Stilio V.S."/>
        </authorList>
    </citation>
    <scope>NUCLEOTIDE SEQUENCE [LARGE SCALE GENOMIC DNA]</scope>
    <source>
        <strain evidence="3">cv. WT478/WT964</strain>
        <tissue evidence="2">Leaves</tissue>
    </source>
</reference>
<evidence type="ECO:0000313" key="3">
    <source>
        <dbReference type="Proteomes" id="UP000554482"/>
    </source>
</evidence>
<name>A0A7J6UXQ2_THATH</name>
<protein>
    <submittedName>
        <fullName evidence="2">Qwrf motif-containing protein</fullName>
    </submittedName>
</protein>
<dbReference type="GO" id="GO:0005880">
    <property type="term" value="C:nuclear microtubule"/>
    <property type="evidence" value="ECO:0007669"/>
    <property type="project" value="TreeGrafter"/>
</dbReference>
<feature type="non-terminal residue" evidence="2">
    <location>
        <position position="1"/>
    </location>
</feature>
<comment type="similarity">
    <text evidence="1">Belongs to the QWRF family.</text>
</comment>
<accession>A0A7J6UXQ2</accession>
<organism evidence="2 3">
    <name type="scientific">Thalictrum thalictroides</name>
    <name type="common">Rue-anemone</name>
    <name type="synonym">Anemone thalictroides</name>
    <dbReference type="NCBI Taxonomy" id="46969"/>
    <lineage>
        <taxon>Eukaryota</taxon>
        <taxon>Viridiplantae</taxon>
        <taxon>Streptophyta</taxon>
        <taxon>Embryophyta</taxon>
        <taxon>Tracheophyta</taxon>
        <taxon>Spermatophyta</taxon>
        <taxon>Magnoliopsida</taxon>
        <taxon>Ranunculales</taxon>
        <taxon>Ranunculaceae</taxon>
        <taxon>Thalictroideae</taxon>
        <taxon>Thalictrum</taxon>
    </lineage>
</organism>
<gene>
    <name evidence="2" type="ORF">FRX31_033437</name>
</gene>
<dbReference type="OrthoDB" id="1924320at2759"/>